<dbReference type="AlphaFoldDB" id="A0A6A6W6C0"/>
<gene>
    <name evidence="1" type="ORF">EJ05DRAFT_351022</name>
</gene>
<proteinExistence type="predicted"/>
<accession>A0A6A6W6C0</accession>
<protein>
    <submittedName>
        <fullName evidence="1">Uncharacterized protein</fullName>
    </submittedName>
</protein>
<organism evidence="1 2">
    <name type="scientific">Pseudovirgaria hyperparasitica</name>
    <dbReference type="NCBI Taxonomy" id="470096"/>
    <lineage>
        <taxon>Eukaryota</taxon>
        <taxon>Fungi</taxon>
        <taxon>Dikarya</taxon>
        <taxon>Ascomycota</taxon>
        <taxon>Pezizomycotina</taxon>
        <taxon>Dothideomycetes</taxon>
        <taxon>Dothideomycetes incertae sedis</taxon>
        <taxon>Acrospermales</taxon>
        <taxon>Acrospermaceae</taxon>
        <taxon>Pseudovirgaria</taxon>
    </lineage>
</organism>
<sequence>MSAQSNLTEVTHHSVIAKIVDPFAPATSDMPSILEDTLSLWYGKLGHHSQEQFLTITQDHSSRERPVDLMGIESHQYHQETGPPYSQTSFILAWWSLSLSTLD</sequence>
<reference evidence="1" key="1">
    <citation type="journal article" date="2020" name="Stud. Mycol.">
        <title>101 Dothideomycetes genomes: a test case for predicting lifestyles and emergence of pathogens.</title>
        <authorList>
            <person name="Haridas S."/>
            <person name="Albert R."/>
            <person name="Binder M."/>
            <person name="Bloem J."/>
            <person name="Labutti K."/>
            <person name="Salamov A."/>
            <person name="Andreopoulos B."/>
            <person name="Baker S."/>
            <person name="Barry K."/>
            <person name="Bills G."/>
            <person name="Bluhm B."/>
            <person name="Cannon C."/>
            <person name="Castanera R."/>
            <person name="Culley D."/>
            <person name="Daum C."/>
            <person name="Ezra D."/>
            <person name="Gonzalez J."/>
            <person name="Henrissat B."/>
            <person name="Kuo A."/>
            <person name="Liang C."/>
            <person name="Lipzen A."/>
            <person name="Lutzoni F."/>
            <person name="Magnuson J."/>
            <person name="Mondo S."/>
            <person name="Nolan M."/>
            <person name="Ohm R."/>
            <person name="Pangilinan J."/>
            <person name="Park H.-J."/>
            <person name="Ramirez L."/>
            <person name="Alfaro M."/>
            <person name="Sun H."/>
            <person name="Tritt A."/>
            <person name="Yoshinaga Y."/>
            <person name="Zwiers L.-H."/>
            <person name="Turgeon B."/>
            <person name="Goodwin S."/>
            <person name="Spatafora J."/>
            <person name="Crous P."/>
            <person name="Grigoriev I."/>
        </authorList>
    </citation>
    <scope>NUCLEOTIDE SEQUENCE</scope>
    <source>
        <strain evidence="1">CBS 121739</strain>
    </source>
</reference>
<keyword evidence="2" id="KW-1185">Reference proteome</keyword>
<dbReference type="Proteomes" id="UP000799437">
    <property type="component" value="Unassembled WGS sequence"/>
</dbReference>
<dbReference type="GeneID" id="54482055"/>
<name>A0A6A6W6C0_9PEZI</name>
<evidence type="ECO:0000313" key="2">
    <source>
        <dbReference type="Proteomes" id="UP000799437"/>
    </source>
</evidence>
<dbReference type="RefSeq" id="XP_033600873.1">
    <property type="nucleotide sequence ID" value="XM_033741001.1"/>
</dbReference>
<dbReference type="EMBL" id="ML996571">
    <property type="protein sequence ID" value="KAF2758422.1"/>
    <property type="molecule type" value="Genomic_DNA"/>
</dbReference>
<evidence type="ECO:0000313" key="1">
    <source>
        <dbReference type="EMBL" id="KAF2758422.1"/>
    </source>
</evidence>